<dbReference type="EMBL" id="JAFEMC010000001">
    <property type="protein sequence ID" value="MBM6575292.1"/>
    <property type="molecule type" value="Genomic_DNA"/>
</dbReference>
<evidence type="ECO:0000313" key="1">
    <source>
        <dbReference type="EMBL" id="MBM6575292.1"/>
    </source>
</evidence>
<gene>
    <name evidence="1" type="ORF">ILT43_02835</name>
</gene>
<accession>A0ABS2D2Z0</accession>
<proteinExistence type="predicted"/>
<dbReference type="Proteomes" id="UP000763641">
    <property type="component" value="Unassembled WGS sequence"/>
</dbReference>
<organism evidence="1 2">
    <name type="scientific">Sphingomonas longa</name>
    <dbReference type="NCBI Taxonomy" id="2778730"/>
    <lineage>
        <taxon>Bacteria</taxon>
        <taxon>Pseudomonadati</taxon>
        <taxon>Pseudomonadota</taxon>
        <taxon>Alphaproteobacteria</taxon>
        <taxon>Sphingomonadales</taxon>
        <taxon>Sphingomonadaceae</taxon>
        <taxon>Sphingomonas</taxon>
    </lineage>
</organism>
<reference evidence="1 2" key="1">
    <citation type="submission" date="2020-12" db="EMBL/GenBank/DDBJ databases">
        <title>Sphingomonas sp.</title>
        <authorList>
            <person name="Kim M.K."/>
        </authorList>
    </citation>
    <scope>NUCLEOTIDE SEQUENCE [LARGE SCALE GENOMIC DNA]</scope>
    <source>
        <strain evidence="1 2">BT552</strain>
    </source>
</reference>
<protein>
    <submittedName>
        <fullName evidence="1">Uncharacterized protein</fullName>
    </submittedName>
</protein>
<evidence type="ECO:0000313" key="2">
    <source>
        <dbReference type="Proteomes" id="UP000763641"/>
    </source>
</evidence>
<dbReference type="RefSeq" id="WP_204194053.1">
    <property type="nucleotide sequence ID" value="NZ_JAFEMC010000001.1"/>
</dbReference>
<keyword evidence="2" id="KW-1185">Reference proteome</keyword>
<comment type="caution">
    <text evidence="1">The sequence shown here is derived from an EMBL/GenBank/DDBJ whole genome shotgun (WGS) entry which is preliminary data.</text>
</comment>
<sequence>MLAEIAEIADGRLHDDANRHTTSRLTDLPGDGGHAAASAGAGCFRTGIKPGLPHGCLHLPAAGLIMVGAANPADPIAPALAEINRLARTTLLDVLLLSVQSPQELHPVRVDVMLRGVEAFRCLQNLLLWQMRGYRTALIPPTIRGSSVLLGQSGLILRAARPYRGAVKRIQGLAFASAGQRLTLGEVE</sequence>
<name>A0ABS2D2Z0_9SPHN</name>